<accession>A0A5Q4ZLB7</accession>
<evidence type="ECO:0000313" key="3">
    <source>
        <dbReference type="Proteomes" id="UP000325811"/>
    </source>
</evidence>
<dbReference type="CDD" id="cd00531">
    <property type="entry name" value="NTF2_like"/>
    <property type="match status" value="1"/>
</dbReference>
<dbReference type="InterPro" id="IPR032710">
    <property type="entry name" value="NTF2-like_dom_sf"/>
</dbReference>
<evidence type="ECO:0000313" key="2">
    <source>
        <dbReference type="EMBL" id="VVD33191.1"/>
    </source>
</evidence>
<dbReference type="Proteomes" id="UP000325811">
    <property type="component" value="Chromosome II"/>
</dbReference>
<organism evidence="2 3">
    <name type="scientific">Paraburkholderia dioscoreae</name>
    <dbReference type="NCBI Taxonomy" id="2604047"/>
    <lineage>
        <taxon>Bacteria</taxon>
        <taxon>Pseudomonadati</taxon>
        <taxon>Pseudomonadota</taxon>
        <taxon>Betaproteobacteria</taxon>
        <taxon>Burkholderiales</taxon>
        <taxon>Burkholderiaceae</taxon>
        <taxon>Paraburkholderia</taxon>
    </lineage>
</organism>
<dbReference type="InterPro" id="IPR037401">
    <property type="entry name" value="SnoaL-like"/>
</dbReference>
<dbReference type="SUPFAM" id="SSF54427">
    <property type="entry name" value="NTF2-like"/>
    <property type="match status" value="1"/>
</dbReference>
<keyword evidence="3" id="KW-1185">Reference proteome</keyword>
<gene>
    <name evidence="2" type="ORF">PDMSB3_1907</name>
</gene>
<dbReference type="EMBL" id="LR699554">
    <property type="protein sequence ID" value="VVD33191.1"/>
    <property type="molecule type" value="Genomic_DNA"/>
</dbReference>
<keyword evidence="2" id="KW-0413">Isomerase</keyword>
<protein>
    <submittedName>
        <fullName evidence="2">Ketosteroid isomerase-like protein</fullName>
    </submittedName>
</protein>
<dbReference type="KEGG" id="pdio:PDMSB3_1907.1"/>
<dbReference type="AlphaFoldDB" id="A0A5Q4ZLB7"/>
<dbReference type="Gene3D" id="3.10.450.50">
    <property type="match status" value="1"/>
</dbReference>
<dbReference type="Pfam" id="PF12680">
    <property type="entry name" value="SnoaL_2"/>
    <property type="match status" value="1"/>
</dbReference>
<reference evidence="2 3" key="1">
    <citation type="submission" date="2019-08" db="EMBL/GenBank/DDBJ databases">
        <authorList>
            <person name="Herpell B J."/>
        </authorList>
    </citation>
    <scope>NUCLEOTIDE SEQUENCE [LARGE SCALE GENOMIC DNA]</scope>
    <source>
        <strain evidence="3">Msb3</strain>
    </source>
</reference>
<evidence type="ECO:0000259" key="1">
    <source>
        <dbReference type="Pfam" id="PF12680"/>
    </source>
</evidence>
<feature type="domain" description="SnoaL-like" evidence="1">
    <location>
        <begin position="34"/>
        <end position="135"/>
    </location>
</feature>
<sequence length="184" mass="21369">MSAVYCLAGRFPDRLHNRATHDIKTMSHPNTELIQRFYRAFQQRDAENMVACYADDVVFSDPAFGELHGDEARDMWRMLVARAQDFSLTFEGVEADDRSGRARWVASYLFSQTGRAVVNRIDARFVFRDGRIVEHRDSFDLWSWTRQALGLKGTLLGWSPLVQRAIRAQARKGLDIYRRRQPRA</sequence>
<name>A0A5Q4ZLB7_9BURK</name>
<proteinExistence type="predicted"/>
<dbReference type="GO" id="GO:0016853">
    <property type="term" value="F:isomerase activity"/>
    <property type="evidence" value="ECO:0007669"/>
    <property type="project" value="UniProtKB-KW"/>
</dbReference>